<sequence>MERTNTLDLIYCSHNDLRKIYHLVNKRFLKMVIIFLLNRALMNHIVYWNSEDVISTASFN</sequence>
<evidence type="ECO:0000313" key="1">
    <source>
        <dbReference type="EMBL" id="BBG27694.1"/>
    </source>
</evidence>
<reference evidence="2" key="1">
    <citation type="submission" date="2018-09" db="EMBL/GenBank/DDBJ databases">
        <title>Complete Genome Sequencing of Sulfolobus sp. JCM 16834.</title>
        <authorList>
            <person name="Kato S."/>
            <person name="Itoh T."/>
            <person name="Ohkuma M."/>
        </authorList>
    </citation>
    <scope>NUCLEOTIDE SEQUENCE [LARGE SCALE GENOMIC DNA]</scope>
    <source>
        <strain evidence="2">IC-007</strain>
    </source>
</reference>
<accession>A0A510E5B1</accession>
<evidence type="ECO:0000313" key="2">
    <source>
        <dbReference type="Proteomes" id="UP000325030"/>
    </source>
</evidence>
<name>A0A510E5B1_9CREN</name>
<gene>
    <name evidence="1" type="ORF">IC007_2248</name>
</gene>
<organism evidence="1 2">
    <name type="scientific">Sulfuracidifex tepidarius</name>
    <dbReference type="NCBI Taxonomy" id="1294262"/>
    <lineage>
        <taxon>Archaea</taxon>
        <taxon>Thermoproteota</taxon>
        <taxon>Thermoprotei</taxon>
        <taxon>Sulfolobales</taxon>
        <taxon>Sulfolobaceae</taxon>
        <taxon>Sulfuracidifex</taxon>
    </lineage>
</organism>
<dbReference type="AlphaFoldDB" id="A0A510E5B1"/>
<dbReference type="EMBL" id="AP018930">
    <property type="protein sequence ID" value="BBG27694.1"/>
    <property type="molecule type" value="Genomic_DNA"/>
</dbReference>
<protein>
    <submittedName>
        <fullName evidence="1">Uncharacterized protein</fullName>
    </submittedName>
</protein>
<proteinExistence type="predicted"/>
<dbReference type="Proteomes" id="UP000325030">
    <property type="component" value="Chromosome"/>
</dbReference>